<dbReference type="EMBL" id="FNVT01000034">
    <property type="protein sequence ID" value="SEH03268.1"/>
    <property type="molecule type" value="Genomic_DNA"/>
</dbReference>
<organism evidence="1 2">
    <name type="scientific">Nonomuraea solani</name>
    <dbReference type="NCBI Taxonomy" id="1144553"/>
    <lineage>
        <taxon>Bacteria</taxon>
        <taxon>Bacillati</taxon>
        <taxon>Actinomycetota</taxon>
        <taxon>Actinomycetes</taxon>
        <taxon>Streptosporangiales</taxon>
        <taxon>Streptosporangiaceae</taxon>
        <taxon>Nonomuraea</taxon>
    </lineage>
</organism>
<name>A0A1H6EZE2_9ACTN</name>
<protein>
    <submittedName>
        <fullName evidence="1">Uncharacterized protein</fullName>
    </submittedName>
</protein>
<accession>A0A1H6EZE2</accession>
<proteinExistence type="predicted"/>
<gene>
    <name evidence="1" type="ORF">SAMN05444920_13472</name>
</gene>
<reference evidence="1 2" key="1">
    <citation type="submission" date="2016-10" db="EMBL/GenBank/DDBJ databases">
        <authorList>
            <person name="de Groot N.N."/>
        </authorList>
    </citation>
    <scope>NUCLEOTIDE SEQUENCE [LARGE SCALE GENOMIC DNA]</scope>
    <source>
        <strain evidence="1 2">CGMCC 4.7037</strain>
    </source>
</reference>
<dbReference type="Proteomes" id="UP000236732">
    <property type="component" value="Unassembled WGS sequence"/>
</dbReference>
<evidence type="ECO:0000313" key="2">
    <source>
        <dbReference type="Proteomes" id="UP000236732"/>
    </source>
</evidence>
<dbReference type="RefSeq" id="WP_103964256.1">
    <property type="nucleotide sequence ID" value="NZ_FNVT01000034.1"/>
</dbReference>
<evidence type="ECO:0000313" key="1">
    <source>
        <dbReference type="EMBL" id="SEH03268.1"/>
    </source>
</evidence>
<sequence length="95" mass="10385">MAVDQPSEDLVTAVNAIKNLNEAERAQLADALARTAAEALTQLLRDEFLSAFTAKAAELGGLSDIGQLPNIRARRAFTFDSRNTLRQDRQINGQE</sequence>
<dbReference type="AlphaFoldDB" id="A0A1H6EZE2"/>
<keyword evidence="2" id="KW-1185">Reference proteome</keyword>